<accession>A0A6J4VQV9</accession>
<protein>
    <submittedName>
        <fullName evidence="2">Uncharacterized protein</fullName>
    </submittedName>
</protein>
<gene>
    <name evidence="2" type="ORF">AVDCRST_MAG59-5272</name>
</gene>
<feature type="compositionally biased region" description="Basic and acidic residues" evidence="1">
    <location>
        <begin position="306"/>
        <end position="317"/>
    </location>
</feature>
<feature type="compositionally biased region" description="Basic residues" evidence="1">
    <location>
        <begin position="102"/>
        <end position="112"/>
    </location>
</feature>
<feature type="non-terminal residue" evidence="2">
    <location>
        <position position="366"/>
    </location>
</feature>
<feature type="region of interest" description="Disordered" evidence="1">
    <location>
        <begin position="301"/>
        <end position="366"/>
    </location>
</feature>
<evidence type="ECO:0000313" key="2">
    <source>
        <dbReference type="EMBL" id="CAA9584406.1"/>
    </source>
</evidence>
<feature type="compositionally biased region" description="Basic residues" evidence="1">
    <location>
        <begin position="51"/>
        <end position="76"/>
    </location>
</feature>
<evidence type="ECO:0000256" key="1">
    <source>
        <dbReference type="SAM" id="MobiDB-lite"/>
    </source>
</evidence>
<dbReference type="AlphaFoldDB" id="A0A6J4VQV9"/>
<feature type="compositionally biased region" description="Basic and acidic residues" evidence="1">
    <location>
        <begin position="344"/>
        <end position="354"/>
    </location>
</feature>
<proteinExistence type="predicted"/>
<name>A0A6J4VQV9_9BACT</name>
<feature type="compositionally biased region" description="Basic residues" evidence="1">
    <location>
        <begin position="181"/>
        <end position="201"/>
    </location>
</feature>
<feature type="compositionally biased region" description="Basic and acidic residues" evidence="1">
    <location>
        <begin position="1"/>
        <end position="11"/>
    </location>
</feature>
<feature type="region of interest" description="Disordered" evidence="1">
    <location>
        <begin position="1"/>
        <end position="217"/>
    </location>
</feature>
<feature type="non-terminal residue" evidence="2">
    <location>
        <position position="1"/>
    </location>
</feature>
<feature type="compositionally biased region" description="Basic residues" evidence="1">
    <location>
        <begin position="135"/>
        <end position="149"/>
    </location>
</feature>
<reference evidence="2" key="1">
    <citation type="submission" date="2020-02" db="EMBL/GenBank/DDBJ databases">
        <authorList>
            <person name="Meier V. D."/>
        </authorList>
    </citation>
    <scope>NUCLEOTIDE SEQUENCE</scope>
    <source>
        <strain evidence="2">AVDCRST_MAG59</strain>
    </source>
</reference>
<dbReference type="EMBL" id="CADCWF010000369">
    <property type="protein sequence ID" value="CAA9584406.1"/>
    <property type="molecule type" value="Genomic_DNA"/>
</dbReference>
<organism evidence="2">
    <name type="scientific">uncultured Thermomicrobiales bacterium</name>
    <dbReference type="NCBI Taxonomy" id="1645740"/>
    <lineage>
        <taxon>Bacteria</taxon>
        <taxon>Pseudomonadati</taxon>
        <taxon>Thermomicrobiota</taxon>
        <taxon>Thermomicrobia</taxon>
        <taxon>Thermomicrobiales</taxon>
        <taxon>environmental samples</taxon>
    </lineage>
</organism>
<feature type="compositionally biased region" description="Basic residues" evidence="1">
    <location>
        <begin position="355"/>
        <end position="366"/>
    </location>
</feature>
<sequence length="366" mass="38315">GRVGRAGRDRGGAGVLRGRTGAGLPRRGDLRPAAAGNGRDPRAGAGTVATRHGRLGRGVGPRRRCLPRPLRRRRRLPGGGGRPPAERVSRGRPGRRGAAGSRRGRRPGRRVHLGPLPRPGGRGGARGADPAGGVRRPRRRHRAGHRSRRLQPDPVPGRGDGRPRRGRRGGSPAWGSGAGRCHPRRPLRPPRGAPGRHRLPRLPRLQAPALPPRRGLPDRAAGAVAGVAAVVRQLALGGAPLRRVLRRPAGAAPERRPLRRLARLARLGRRPSFPRSDPAVAAVGGAGGAAGAGAAARRRAGAAAAERLDRRPGDGRRGRGRGRAPGCLGARRGAGRPGPPLNPRLEHARGDRPSRRGRRRGAGGAV</sequence>